<organism evidence="7 8">
    <name type="scientific">Schizosaccharomyces osmophilus</name>
    <dbReference type="NCBI Taxonomy" id="2545709"/>
    <lineage>
        <taxon>Eukaryota</taxon>
        <taxon>Fungi</taxon>
        <taxon>Dikarya</taxon>
        <taxon>Ascomycota</taxon>
        <taxon>Taphrinomycotina</taxon>
        <taxon>Schizosaccharomycetes</taxon>
        <taxon>Schizosaccharomycetales</taxon>
        <taxon>Schizosaccharomycetaceae</taxon>
        <taxon>Schizosaccharomyces</taxon>
    </lineage>
</organism>
<comment type="similarity">
    <text evidence="1">Belongs to the PI3/PI4-kinase family. TRA1 subfamily.</text>
</comment>
<evidence type="ECO:0000259" key="5">
    <source>
        <dbReference type="PROSITE" id="PS51189"/>
    </source>
</evidence>
<dbReference type="GeneID" id="80876880"/>
<feature type="domain" description="FAT" evidence="5">
    <location>
        <begin position="2488"/>
        <end position="3049"/>
    </location>
</feature>
<dbReference type="InterPro" id="IPR046807">
    <property type="entry name" value="Tra1_central"/>
</dbReference>
<dbReference type="Pfam" id="PF20206">
    <property type="entry name" value="Tra1_ring"/>
    <property type="match status" value="1"/>
</dbReference>
<dbReference type="Pfam" id="PF02259">
    <property type="entry name" value="FAT"/>
    <property type="match status" value="1"/>
</dbReference>
<evidence type="ECO:0000313" key="7">
    <source>
        <dbReference type="EMBL" id="WBW74336.1"/>
    </source>
</evidence>
<evidence type="ECO:0000256" key="2">
    <source>
        <dbReference type="PROSITE-ProRule" id="PRU00339"/>
    </source>
</evidence>
<dbReference type="InterPro" id="IPR019734">
    <property type="entry name" value="TPR_rpt"/>
</dbReference>
<dbReference type="InterPro" id="IPR003151">
    <property type="entry name" value="PIK-rel_kinase_FAT"/>
</dbReference>
<dbReference type="InterPro" id="IPR011990">
    <property type="entry name" value="TPR-like_helical_dom_sf"/>
</dbReference>
<evidence type="ECO:0000256" key="1">
    <source>
        <dbReference type="ARBA" id="ARBA00007234"/>
    </source>
</evidence>
<evidence type="ECO:0000259" key="4">
    <source>
        <dbReference type="PROSITE" id="PS50290"/>
    </source>
</evidence>
<dbReference type="GO" id="GO:0035267">
    <property type="term" value="C:NuA4 histone acetyltransferase complex"/>
    <property type="evidence" value="ECO:0007669"/>
    <property type="project" value="TreeGrafter"/>
</dbReference>
<dbReference type="SUPFAM" id="SSF48452">
    <property type="entry name" value="TPR-like"/>
    <property type="match status" value="1"/>
</dbReference>
<dbReference type="PANTHER" id="PTHR11139:SF1">
    <property type="entry name" value="TRANSFORMATION_TRANSCRIPTION DOMAIN-ASSOCIATED PROTEIN"/>
    <property type="match status" value="1"/>
</dbReference>
<dbReference type="InterPro" id="IPR050517">
    <property type="entry name" value="DDR_Repair_Kinase"/>
</dbReference>
<dbReference type="SMART" id="SM01343">
    <property type="entry name" value="FATC"/>
    <property type="match status" value="1"/>
</dbReference>
<dbReference type="SUPFAM" id="SSF56112">
    <property type="entry name" value="Protein kinase-like (PK-like)"/>
    <property type="match status" value="1"/>
</dbReference>
<dbReference type="Gene3D" id="1.10.1070.11">
    <property type="entry name" value="Phosphatidylinositol 3-/4-kinase, catalytic domain"/>
    <property type="match status" value="1"/>
</dbReference>
<gene>
    <name evidence="7" type="primary">tra2</name>
    <name evidence="7" type="ORF">SOMG_03401</name>
</gene>
<dbReference type="GO" id="GO:0005634">
    <property type="term" value="C:nucleus"/>
    <property type="evidence" value="ECO:0007669"/>
    <property type="project" value="TreeGrafter"/>
</dbReference>
<protein>
    <submittedName>
        <fullName evidence="7">NuA4 complex phosphatidylinositol pseudokinase complex subunit Tra2</fullName>
    </submittedName>
</protein>
<dbReference type="SUPFAM" id="SSF48371">
    <property type="entry name" value="ARM repeat"/>
    <property type="match status" value="3"/>
</dbReference>
<dbReference type="PROSITE" id="PS51189">
    <property type="entry name" value="FAT"/>
    <property type="match status" value="1"/>
</dbReference>
<dbReference type="PROSITE" id="PS50005">
    <property type="entry name" value="TPR"/>
    <property type="match status" value="1"/>
</dbReference>
<feature type="domain" description="FATC" evidence="6">
    <location>
        <begin position="3629"/>
        <end position="3661"/>
    </location>
</feature>
<dbReference type="GO" id="GO:0006281">
    <property type="term" value="P:DNA repair"/>
    <property type="evidence" value="ECO:0007669"/>
    <property type="project" value="TreeGrafter"/>
</dbReference>
<keyword evidence="2" id="KW-0802">TPR repeat</keyword>
<dbReference type="PROSITE" id="PS51190">
    <property type="entry name" value="FATC"/>
    <property type="match status" value="1"/>
</dbReference>
<dbReference type="GO" id="GO:0004672">
    <property type="term" value="F:protein kinase activity"/>
    <property type="evidence" value="ECO:0007669"/>
    <property type="project" value="UniProtKB-ARBA"/>
</dbReference>
<dbReference type="Pfam" id="PF02260">
    <property type="entry name" value="FATC"/>
    <property type="match status" value="1"/>
</dbReference>
<dbReference type="KEGG" id="som:SOMG_03401"/>
<proteinExistence type="inferred from homology"/>
<dbReference type="InterPro" id="IPR046805">
    <property type="entry name" value="Tra1_ring"/>
</dbReference>
<feature type="domain" description="PI3K/PI4K catalytic" evidence="4">
    <location>
        <begin position="3291"/>
        <end position="3631"/>
    </location>
</feature>
<evidence type="ECO:0000313" key="8">
    <source>
        <dbReference type="Proteomes" id="UP001212411"/>
    </source>
</evidence>
<dbReference type="Proteomes" id="UP001212411">
    <property type="component" value="Chromosome 2"/>
</dbReference>
<dbReference type="Pfam" id="PF00454">
    <property type="entry name" value="PI3_PI4_kinase"/>
    <property type="match status" value="1"/>
</dbReference>
<feature type="compositionally biased region" description="Low complexity" evidence="3">
    <location>
        <begin position="3086"/>
        <end position="3095"/>
    </location>
</feature>
<reference evidence="7 8" key="1">
    <citation type="journal article" date="2023" name="G3 (Bethesda)">
        <title>A high-quality reference genome for the fission yeast Schizosaccharomyces osmophilus.</title>
        <authorList>
            <person name="Jia G.S."/>
            <person name="Zhang W.C."/>
            <person name="Liang Y."/>
            <person name="Liu X.H."/>
            <person name="Rhind N."/>
            <person name="Pidoux A."/>
            <person name="Brysch-Herzberg M."/>
            <person name="Du L.L."/>
        </authorList>
    </citation>
    <scope>NUCLEOTIDE SEQUENCE [LARGE SCALE GENOMIC DNA]</scope>
    <source>
        <strain evidence="7 8">CBS 15793</strain>
    </source>
</reference>
<dbReference type="RefSeq" id="XP_056038579.1">
    <property type="nucleotide sequence ID" value="XM_056182191.1"/>
</dbReference>
<accession>A0AAE9WDF8</accession>
<dbReference type="InterPro" id="IPR000403">
    <property type="entry name" value="PI3/4_kinase_cat_dom"/>
</dbReference>
<dbReference type="CDD" id="cd05163">
    <property type="entry name" value="PIKK_TRRAP"/>
    <property type="match status" value="1"/>
</dbReference>
<dbReference type="InterPro" id="IPR016024">
    <property type="entry name" value="ARM-type_fold"/>
</dbReference>
<dbReference type="PANTHER" id="PTHR11139">
    <property type="entry name" value="ATAXIA TELANGIECTASIA MUTATED ATM -RELATED"/>
    <property type="match status" value="1"/>
</dbReference>
<dbReference type="EMBL" id="CP115612">
    <property type="protein sequence ID" value="WBW74336.1"/>
    <property type="molecule type" value="Genomic_DNA"/>
</dbReference>
<dbReference type="InterPro" id="IPR014009">
    <property type="entry name" value="PIK_FAT"/>
</dbReference>
<feature type="region of interest" description="Disordered" evidence="3">
    <location>
        <begin position="3063"/>
        <end position="3096"/>
    </location>
</feature>
<dbReference type="InterPro" id="IPR036940">
    <property type="entry name" value="PI3/4_kinase_cat_sf"/>
</dbReference>
<feature type="repeat" description="TPR" evidence="2">
    <location>
        <begin position="2893"/>
        <end position="2926"/>
    </location>
</feature>
<dbReference type="Pfam" id="PF20175">
    <property type="entry name" value="Tra1_central"/>
    <property type="match status" value="1"/>
</dbReference>
<dbReference type="InterPro" id="IPR011009">
    <property type="entry name" value="Kinase-like_dom_sf"/>
</dbReference>
<sequence length="3661" mass="420029">MGEDLRNTLEDSFESLKNDNLDISKKNEILASFNKEFPFSSAQNLNTIYPSWIPFLLDFAHSFEVSFDSESIENELKRNVLSILQQCAHEDEFQPYAELCVTRLIWFIRSENDEIAIFCLKIIMDVFKSFKGSIHGCAQSFFDLVVSLVRKLPSTIPFCFPKSSIMSSAVDEHSLLFTSAPGSYLYKETLDLHQLMNHQSAGERNLQPALQSFRVFIECPVVIVLILQVLRQSATSNVQLLLPFLLDILQIDVPIPDDLSARVNEDTSFDFFRAVKNKSTYRSVFMAQVKTLSFVAYILRTFPETFTNKEVIPLIVVTLLRRCPHDMCFARKELLVASRHILSTNLRRLFITVLDSLLEPNILLGKGVAARELLRPLAYSTLADLLHHIRNEVSSEQIRKAITIYSHNLHDPSLSIGLQTMGARLVLNMIDRIISLPNPADSISLLFFIFDAFIAKFHELNYKLQGRFHQQNEKAVRREDGSAKFHMEEQLPSIISMEKDGSFLFKNLMLGLRALMYGLRMCKARSFEASNLHLNSIEKLTTIQETHIFKKLFVEVAKGLSFFRPDEVYWEMYYAGNEDNLDKPLTSTLPKNKDEKDCLEVFATIFIHLEPPLFIEIFESNLPMFFEQLKLNLTLFHIPQFLLSNESTSPRFLNVLLRFLLSKLDELGSSDERHGSVMLRLFRLSFVTVSLFAPKNEPVLRPYVSEIVIKCMKFAPNSKNSLNYYLLLRALFRGIGGGRFDSLYKEIMPLLHALLEAFNSLLASAKSQKERDLFTELCLTVPVRLSLLLPYLSYLMKPLVNSLKSGQELVNQGLRTFELFLDNLTPDFLDPIMAPVIDELMDALWGHLQPLPYGHQYSHNALRILGKLGGRNRKLLNKIQRMNVTSSFFKDFTTLVDIKGTDRTQLLHILNYVNPAVNILTRQNLDVEIKRQSFYYLRTITKIFFQQTSDIDNIGSRIRASAQQLLQSNVDFKRPYSFATNRGTGRDFICKIDDDSVENAVLFRATYGLFIATSVEGLSESALQSLKALAANILVYDLLYAVDLCKDGNGELPRYSRKEPILSSHYFSHCLAKVMCEDDERIRNSVSHVLNFMFEFASSLFSGSQHAYILPIFEVLLSDFRHNCYDCQWHHKFGGCLGLKYLIEQKCSSLWLFDRQADILTALFFTLKDTTPEVPSICKTTVMDVLKCLFEKIYTTKDTKIAPGVLGHLVLELSNHNSVVRNSTRELLSLLSSLSTVPISELVSQYKERLLGPIFAKPLRALPFHIQIGHIDAVYYFIGLEGHLISLNEEVMRIIHETIALAGADDDALIGHNKASHFKNAAFLVRLRVVCINLLISIINKIDLTQGQHVHLRGKIISVFFKSLYVKSNEVIEAAFTGLQYALKDDQKLPKELLQTGLRPILFNISDHKRLTVAGLEGLARLLSLLTNYFKVEIGRKLLDHLIALRDTVNLREISKMPLASQTEMRIIQALINIFHLLPSNANQFMQDLLKCVLDIEMKLNRTCPNYFGIPLLKYINRYPRDAWEFFYARIDDSVCNNFLIELLRSKESEDLILVVKENWSVFRSILTTEVPTSNNTRYSFALEVSCEIFKRDPSFFKEKNSFFKALTNAVEIIGDLINNGGTITFITSWERVLIQLCEFLLKIYDHCIKEFDSGLDLLAAFQSIEYYLSNTLMITLTKHLQNSLTENFEVKLRSLLFNFLSSNSSLQLKNTLLNDVLLQYFHHHKTNGESCQAWFYSLYKLYFKGISAKIGTFYDDGVSMGTLQIILFFLKNDYKVLGDFKKELMSLCCALANSEDLIIKQLSIYSLSIFSSVFSVPDFIPGLVYKALLKSPPVEVRHTVKSSFECIFSSMSLSSELSNHMVELPLQMIRSQSQNISQLLNVLDFISTRVSYFYLYRSAYVSIIIDSLYKLGGIPNPNLEIRSLSLNLVKMLVSWDQTERSEQKTEIFTNNQKRAILSFLFRFICLYSELYTEGLCQEAAGVLEQLFSSKEWSNLGMKLTFFTKSIAHFDSTESNSIMYANSLKTLSVVIKTADDTWIMENFNDLKLLMVQSLQNENYIVQPSLSNFVSSVLSLPMVRPSLTSIPGISEIWSTISEWTERQLVAGSQLDVALSCLNCCLARKKTSVNLLAAFMRSFHKVTKDVLSLGTQEMLTPAVNMQQDPVKDETYSVLMSMIEIGCSHISDLKDQRRWFLSALVQIIEKSTNEKICSTIFNAVRNWVVNLEASIPTLKEKAALLLKMVSFENRFTRLNNSSLFSDYLYFIHDVFQMKEYDGSELLYRLDAVYLLGTRSSDSKIRDLFIHTLNMNLPTDLCSRFCKLLGVHHWDSLSNTYWIPQLNSFLIDCFELDKNCILFKKPKRFPMLSSYLPSEPLETDCDSEDDNIKSALVTYEVISDGLSNIKLSDIMIPVSKMQTVDSEAAGALWEDLFNASFSSFSSEQVALASKAVIFILSKEYHIRLLGKTPSVLETFLSAILLSDRFIALPPQLLSFLSKNFGLHHQCILLLENALRNNPGFRDDELLVYRNSCLDALSEIYYGLNEHDLYIGLWKRRSRYLQTEIAASYEQCYKWEKAQLVYEQAQINTCAGAIPYSPQENGFWHDHWIKSAQKLNQWDVLLDLSKQEGCDELYIESAWRVLDWNTDRDKIEKPVKTLSPLVSLRRHTSDALLFLTSGERKTDTANEFSKIIHEGMQFSLRRWQQLPKRIFQSHAPLLHHFQELAEMQEAYNIYTQLESTTVENLDTKLQDIKVILQSWRERLPNIWDDIDCWSDLVSWRKTVFKAINNVFLPLASALQQAPNGTSNSNSASYLYRGYHELAWIINRFAHVARVQHLPEVCIGQLTKIYTLPNIEIQEAFLKLREQAKCHYEYPSEMHLGLEVINNTNLMYFRNPQKAEFFTLKGMFQSSLGEYDEANQAFATAVQIDLSLGKAWAEWGLYHDNLFSASPQDPWHACNAVSCYLQAASLYPSSKAKKYLSRLLWLLSIDVQGGISAVVTSFKSEIPAWNWVSFIPQLLTSLSRNEAPHARAILIVIARTYPQALHFQLRTAFEDYTLANKQQLAEAAAKASTSNGSTESLPTDTKARDVNSGTSFSSSPSVTPINEGFMSSEMNGKHSHSNARLPSQNTGDIMAILKTAYPLLALTMETMVDQIQSRLKSFPDEDAYRLIVALLNDGLQYITRLGVVTKNTPQLPMTKANIQRFAENVLPTSIREAFMKDFVEQDLTLLAYVDKLRVWKKRFVEILDQRPKCLHLEQCSLYLSEFQHQKFDEVEIPGQYLLDRDNNNEFVRLERFVPNVDLIRGHNICYKRLTMRGYDGILYPFALQYPATRHSRREERMHQLLRYINSILETKIEVRRRNITFNVPISIPLSSHMRILSDDDANVTAQEINDWYCEEHGMVSDHPIRFFFDKLQSNLIQLKRGNKMNLENSSLEEKKKVYRRRTLALRMQILDTIKDSLIPETIYYDYFSKAYNNYSDFWFFKRAFTVQYAYFLMITYMFNVGSRFPHKIIINRSSGSISSADLLPLMTSNQPTFNNPEAVPFRLTPPVQYLIGDIGIEGLLVGVLISFAQSCSSSDADIRQYLSLYIRDEVLWWHKQQKKPLPQGLQLFEMVRFNVELLSRRATVISQNVPDNLPITQTLIDLISQATNPKQLAQMDQLWQAWL</sequence>
<evidence type="ECO:0000256" key="3">
    <source>
        <dbReference type="SAM" id="MobiDB-lite"/>
    </source>
</evidence>
<name>A0AAE9WDF8_9SCHI</name>
<feature type="compositionally biased region" description="Polar residues" evidence="3">
    <location>
        <begin position="3065"/>
        <end position="3077"/>
    </location>
</feature>
<evidence type="ECO:0000259" key="6">
    <source>
        <dbReference type="PROSITE" id="PS51190"/>
    </source>
</evidence>
<dbReference type="SMART" id="SM00146">
    <property type="entry name" value="PI3Kc"/>
    <property type="match status" value="1"/>
</dbReference>
<dbReference type="PROSITE" id="PS50290">
    <property type="entry name" value="PI3_4_KINASE_3"/>
    <property type="match status" value="1"/>
</dbReference>
<dbReference type="InterPro" id="IPR003152">
    <property type="entry name" value="FATC_dom"/>
</dbReference>
<keyword evidence="8" id="KW-1185">Reference proteome</keyword>